<organism evidence="10 11">
    <name type="scientific">Patella caerulea</name>
    <name type="common">Rayed Mediterranean limpet</name>
    <dbReference type="NCBI Taxonomy" id="87958"/>
    <lineage>
        <taxon>Eukaryota</taxon>
        <taxon>Metazoa</taxon>
        <taxon>Spiralia</taxon>
        <taxon>Lophotrochozoa</taxon>
        <taxon>Mollusca</taxon>
        <taxon>Gastropoda</taxon>
        <taxon>Patellogastropoda</taxon>
        <taxon>Patelloidea</taxon>
        <taxon>Patellidae</taxon>
        <taxon>Patella</taxon>
    </lineage>
</organism>
<accession>A0AAN8JCS3</accession>
<feature type="region of interest" description="Disordered" evidence="7">
    <location>
        <begin position="286"/>
        <end position="305"/>
    </location>
</feature>
<keyword evidence="2" id="KW-1003">Cell membrane</keyword>
<feature type="domain" description="G-protein coupled receptors family 1 profile" evidence="9">
    <location>
        <begin position="87"/>
        <end position="539"/>
    </location>
</feature>
<gene>
    <name evidence="10" type="ORF">SNE40_016983</name>
</gene>
<feature type="region of interest" description="Disordered" evidence="7">
    <location>
        <begin position="339"/>
        <end position="375"/>
    </location>
</feature>
<sequence>MEFSDNISRHDIDFLSTNDSHQHITKWMMFCKELHVNRLNLTRFGWSSDYYEKLLSHASEHDCFNKHELIHVIYWISIITSICIIISNMFIIIIFLKNKHLLTITNILMLSLAFSDILIGIIFLYISIWNHILLQSKFQLDVTHYSFYSIKRSNFYLCMIFDGPVLMFCSLMSSLLSLTLIALDRFIAVVHTYRYHIILNEKRTVIVVIITWIVSFLAGILPTFRNTYKGVCQLTHLIDYDYTLFWSSACFITAAGILYMYVRILRVAYRHNRRINIQQNATKQIRCKNKTSRETTESSRKSVSASLSTNINPAFLADKQEEIKSESSVMSFTVAETSSKSSLPDFDDNRSQKSSQSSRKSVSASLSPNINPAFLEDKQEEIKSESSAMSFIVEETSSLREINDNRSLIFSQSSTQTSASVNMSQAFEEQPVQVEQLFQTPQDIETGFKITSTNKQASSGVMKSNTAQKKPKSIIKSFHENHPSFKAIKTAGIILGSFYICWMPFLIYLLAYHGHYNADYVYCLAVITQFNSLLNPLIYGFRQNEVRQAGAKLLNFTRNFN</sequence>
<comment type="caution">
    <text evidence="10">The sequence shown here is derived from an EMBL/GenBank/DDBJ whole genome shotgun (WGS) entry which is preliminary data.</text>
</comment>
<dbReference type="PROSITE" id="PS50262">
    <property type="entry name" value="G_PROTEIN_RECEP_F1_2"/>
    <property type="match status" value="1"/>
</dbReference>
<evidence type="ECO:0000259" key="9">
    <source>
        <dbReference type="PROSITE" id="PS50262"/>
    </source>
</evidence>
<evidence type="ECO:0000313" key="11">
    <source>
        <dbReference type="Proteomes" id="UP001347796"/>
    </source>
</evidence>
<comment type="subcellular location">
    <subcellularLocation>
        <location evidence="1">Cell membrane</location>
        <topology evidence="1">Multi-pass membrane protein</topology>
    </subcellularLocation>
</comment>
<dbReference type="PRINTS" id="PR00237">
    <property type="entry name" value="GPCRRHODOPSN"/>
</dbReference>
<dbReference type="PANTHER" id="PTHR22750">
    <property type="entry name" value="G-PROTEIN COUPLED RECEPTOR"/>
    <property type="match status" value="1"/>
</dbReference>
<keyword evidence="6" id="KW-0675">Receptor</keyword>
<dbReference type="PROSITE" id="PS00237">
    <property type="entry name" value="G_PROTEIN_RECEP_F1_1"/>
    <property type="match status" value="1"/>
</dbReference>
<keyword evidence="6" id="KW-0297">G-protein coupled receptor</keyword>
<feature type="transmembrane region" description="Helical" evidence="8">
    <location>
        <begin position="154"/>
        <end position="183"/>
    </location>
</feature>
<keyword evidence="6" id="KW-0807">Transducer</keyword>
<evidence type="ECO:0000256" key="5">
    <source>
        <dbReference type="ARBA" id="ARBA00023136"/>
    </source>
</evidence>
<keyword evidence="5 8" id="KW-0472">Membrane</keyword>
<name>A0AAN8JCS3_PATCE</name>
<feature type="compositionally biased region" description="Low complexity" evidence="7">
    <location>
        <begin position="352"/>
        <end position="367"/>
    </location>
</feature>
<dbReference type="Proteomes" id="UP001347796">
    <property type="component" value="Unassembled WGS sequence"/>
</dbReference>
<keyword evidence="4 8" id="KW-1133">Transmembrane helix</keyword>
<evidence type="ECO:0000256" key="1">
    <source>
        <dbReference type="ARBA" id="ARBA00004651"/>
    </source>
</evidence>
<evidence type="ECO:0000313" key="10">
    <source>
        <dbReference type="EMBL" id="KAK6173556.1"/>
    </source>
</evidence>
<dbReference type="Pfam" id="PF00001">
    <property type="entry name" value="7tm_1"/>
    <property type="match status" value="1"/>
</dbReference>
<dbReference type="EMBL" id="JAZGQO010000011">
    <property type="protein sequence ID" value="KAK6173556.1"/>
    <property type="molecule type" value="Genomic_DNA"/>
</dbReference>
<keyword evidence="3 6" id="KW-0812">Transmembrane</keyword>
<feature type="transmembrane region" description="Helical" evidence="8">
    <location>
        <begin position="491"/>
        <end position="513"/>
    </location>
</feature>
<evidence type="ECO:0000256" key="8">
    <source>
        <dbReference type="SAM" id="Phobius"/>
    </source>
</evidence>
<feature type="transmembrane region" description="Helical" evidence="8">
    <location>
        <begin position="204"/>
        <end position="224"/>
    </location>
</feature>
<dbReference type="Gene3D" id="1.20.1070.10">
    <property type="entry name" value="Rhodopsin 7-helix transmembrane proteins"/>
    <property type="match status" value="2"/>
</dbReference>
<protein>
    <recommendedName>
        <fullName evidence="9">G-protein coupled receptors family 1 profile domain-containing protein</fullName>
    </recommendedName>
</protein>
<evidence type="ECO:0000256" key="4">
    <source>
        <dbReference type="ARBA" id="ARBA00022989"/>
    </source>
</evidence>
<dbReference type="SUPFAM" id="SSF81321">
    <property type="entry name" value="Family A G protein-coupled receptor-like"/>
    <property type="match status" value="1"/>
</dbReference>
<evidence type="ECO:0000256" key="6">
    <source>
        <dbReference type="RuleBase" id="RU000688"/>
    </source>
</evidence>
<feature type="compositionally biased region" description="Basic and acidic residues" evidence="7">
    <location>
        <begin position="291"/>
        <end position="300"/>
    </location>
</feature>
<dbReference type="InterPro" id="IPR017452">
    <property type="entry name" value="GPCR_Rhodpsn_7TM"/>
</dbReference>
<evidence type="ECO:0000256" key="7">
    <source>
        <dbReference type="SAM" id="MobiDB-lite"/>
    </source>
</evidence>
<reference evidence="10 11" key="1">
    <citation type="submission" date="2024-01" db="EMBL/GenBank/DDBJ databases">
        <title>The genome of the rayed Mediterranean limpet Patella caerulea (Linnaeus, 1758).</title>
        <authorList>
            <person name="Anh-Thu Weber A."/>
            <person name="Halstead-Nussloch G."/>
        </authorList>
    </citation>
    <scope>NUCLEOTIDE SEQUENCE [LARGE SCALE GENOMIC DNA]</scope>
    <source>
        <strain evidence="10">AATW-2023a</strain>
        <tissue evidence="10">Whole specimen</tissue>
    </source>
</reference>
<proteinExistence type="inferred from homology"/>
<comment type="similarity">
    <text evidence="6">Belongs to the G-protein coupled receptor 1 family.</text>
</comment>
<dbReference type="AlphaFoldDB" id="A0AAN8JCS3"/>
<feature type="transmembrane region" description="Helical" evidence="8">
    <location>
        <begin position="519"/>
        <end position="539"/>
    </location>
</feature>
<evidence type="ECO:0000256" key="2">
    <source>
        <dbReference type="ARBA" id="ARBA00022475"/>
    </source>
</evidence>
<feature type="transmembrane region" description="Helical" evidence="8">
    <location>
        <begin position="108"/>
        <end position="134"/>
    </location>
</feature>
<feature type="transmembrane region" description="Helical" evidence="8">
    <location>
        <begin position="244"/>
        <end position="264"/>
    </location>
</feature>
<feature type="transmembrane region" description="Helical" evidence="8">
    <location>
        <begin position="72"/>
        <end position="96"/>
    </location>
</feature>
<evidence type="ECO:0000256" key="3">
    <source>
        <dbReference type="ARBA" id="ARBA00022692"/>
    </source>
</evidence>
<dbReference type="GO" id="GO:0005886">
    <property type="term" value="C:plasma membrane"/>
    <property type="evidence" value="ECO:0007669"/>
    <property type="project" value="UniProtKB-SubCell"/>
</dbReference>
<dbReference type="GO" id="GO:0004930">
    <property type="term" value="F:G protein-coupled receptor activity"/>
    <property type="evidence" value="ECO:0007669"/>
    <property type="project" value="UniProtKB-KW"/>
</dbReference>
<dbReference type="InterPro" id="IPR000276">
    <property type="entry name" value="GPCR_Rhodpsn"/>
</dbReference>
<keyword evidence="11" id="KW-1185">Reference proteome</keyword>